<reference evidence="2" key="2">
    <citation type="submission" date="2021-04" db="EMBL/GenBank/DDBJ databases">
        <authorList>
            <person name="Gilroy R."/>
        </authorList>
    </citation>
    <scope>NUCLEOTIDE SEQUENCE</scope>
    <source>
        <strain evidence="2">ChiSjej1B19-5720</strain>
    </source>
</reference>
<keyword evidence="1" id="KW-0472">Membrane</keyword>
<keyword evidence="1" id="KW-0812">Transmembrane</keyword>
<proteinExistence type="predicted"/>
<reference evidence="2" key="1">
    <citation type="journal article" date="2021" name="PeerJ">
        <title>Extensive microbial diversity within the chicken gut microbiome revealed by metagenomics and culture.</title>
        <authorList>
            <person name="Gilroy R."/>
            <person name="Ravi A."/>
            <person name="Getino M."/>
            <person name="Pursley I."/>
            <person name="Horton D.L."/>
            <person name="Alikhan N.F."/>
            <person name="Baker D."/>
            <person name="Gharbi K."/>
            <person name="Hall N."/>
            <person name="Watson M."/>
            <person name="Adriaenssens E.M."/>
            <person name="Foster-Nyarko E."/>
            <person name="Jarju S."/>
            <person name="Secka A."/>
            <person name="Antonio M."/>
            <person name="Oren A."/>
            <person name="Chaudhuri R.R."/>
            <person name="La Ragione R."/>
            <person name="Hildebrand F."/>
            <person name="Pallen M.J."/>
        </authorList>
    </citation>
    <scope>NUCLEOTIDE SEQUENCE</scope>
    <source>
        <strain evidence="2">ChiSjej1B19-5720</strain>
    </source>
</reference>
<dbReference type="AlphaFoldDB" id="A0A9D2LR92"/>
<name>A0A9D2LR92_9FIRM</name>
<accession>A0A9D2LR92</accession>
<keyword evidence="1" id="KW-1133">Transmembrane helix</keyword>
<gene>
    <name evidence="2" type="ORF">IAA06_02930</name>
</gene>
<dbReference type="Proteomes" id="UP000823842">
    <property type="component" value="Unassembled WGS sequence"/>
</dbReference>
<feature type="transmembrane region" description="Helical" evidence="1">
    <location>
        <begin position="7"/>
        <end position="26"/>
    </location>
</feature>
<comment type="caution">
    <text evidence="2">The sequence shown here is derived from an EMBL/GenBank/DDBJ whole genome shotgun (WGS) entry which is preliminary data.</text>
</comment>
<sequence length="81" mass="9460">MIKRKKISIILGIIIMNCICILPVSASEKALASPGIEINNIIEPRVDVIVTKYRVYKGVKQYRRWNETKGEWVDPYWIDIR</sequence>
<protein>
    <submittedName>
        <fullName evidence="2">Uncharacterized protein</fullName>
    </submittedName>
</protein>
<evidence type="ECO:0000313" key="3">
    <source>
        <dbReference type="Proteomes" id="UP000823842"/>
    </source>
</evidence>
<organism evidence="2 3">
    <name type="scientific">Candidatus Blautia faecavium</name>
    <dbReference type="NCBI Taxonomy" id="2838487"/>
    <lineage>
        <taxon>Bacteria</taxon>
        <taxon>Bacillati</taxon>
        <taxon>Bacillota</taxon>
        <taxon>Clostridia</taxon>
        <taxon>Lachnospirales</taxon>
        <taxon>Lachnospiraceae</taxon>
        <taxon>Blautia</taxon>
    </lineage>
</organism>
<evidence type="ECO:0000313" key="2">
    <source>
        <dbReference type="EMBL" id="HJB27731.1"/>
    </source>
</evidence>
<dbReference type="EMBL" id="DWYZ01000067">
    <property type="protein sequence ID" value="HJB27731.1"/>
    <property type="molecule type" value="Genomic_DNA"/>
</dbReference>
<evidence type="ECO:0000256" key="1">
    <source>
        <dbReference type="SAM" id="Phobius"/>
    </source>
</evidence>